<dbReference type="Proteomes" id="UP001303160">
    <property type="component" value="Unassembled WGS sequence"/>
</dbReference>
<feature type="region of interest" description="Disordered" evidence="1">
    <location>
        <begin position="133"/>
        <end position="200"/>
    </location>
</feature>
<feature type="compositionally biased region" description="Basic residues" evidence="1">
    <location>
        <begin position="311"/>
        <end position="321"/>
    </location>
</feature>
<keyword evidence="3" id="KW-1185">Reference proteome</keyword>
<feature type="region of interest" description="Disordered" evidence="1">
    <location>
        <begin position="215"/>
        <end position="296"/>
    </location>
</feature>
<feature type="compositionally biased region" description="Basic and acidic residues" evidence="1">
    <location>
        <begin position="140"/>
        <end position="162"/>
    </location>
</feature>
<feature type="compositionally biased region" description="Polar residues" evidence="1">
    <location>
        <begin position="268"/>
        <end position="278"/>
    </location>
</feature>
<reference evidence="2" key="2">
    <citation type="submission" date="2023-05" db="EMBL/GenBank/DDBJ databases">
        <authorList>
            <consortium name="Lawrence Berkeley National Laboratory"/>
            <person name="Steindorff A."/>
            <person name="Hensen N."/>
            <person name="Bonometti L."/>
            <person name="Westerberg I."/>
            <person name="Brannstrom I.O."/>
            <person name="Guillou S."/>
            <person name="Cros-Aarteil S."/>
            <person name="Calhoun S."/>
            <person name="Haridas S."/>
            <person name="Kuo A."/>
            <person name="Mondo S."/>
            <person name="Pangilinan J."/>
            <person name="Riley R."/>
            <person name="Labutti K."/>
            <person name="Andreopoulos B."/>
            <person name="Lipzen A."/>
            <person name="Chen C."/>
            <person name="Yanf M."/>
            <person name="Daum C."/>
            <person name="Ng V."/>
            <person name="Clum A."/>
            <person name="Ohm R."/>
            <person name="Martin F."/>
            <person name="Silar P."/>
            <person name="Natvig D."/>
            <person name="Lalanne C."/>
            <person name="Gautier V."/>
            <person name="Ament-Velasquez S.L."/>
            <person name="Kruys A."/>
            <person name="Hutchinson M.I."/>
            <person name="Powell A.J."/>
            <person name="Barry K."/>
            <person name="Miller A.N."/>
            <person name="Grigoriev I.V."/>
            <person name="Debuchy R."/>
            <person name="Gladieux P."/>
            <person name="Thoren M.H."/>
            <person name="Johannesson H."/>
        </authorList>
    </citation>
    <scope>NUCLEOTIDE SEQUENCE</scope>
    <source>
        <strain evidence="2">CBS 315.58</strain>
    </source>
</reference>
<dbReference type="EMBL" id="MU863902">
    <property type="protein sequence ID" value="KAK4201861.1"/>
    <property type="molecule type" value="Genomic_DNA"/>
</dbReference>
<gene>
    <name evidence="2" type="ORF">QBC40DRAFT_277319</name>
</gene>
<reference evidence="2" key="1">
    <citation type="journal article" date="2023" name="Mol. Phylogenet. Evol.">
        <title>Genome-scale phylogeny and comparative genomics of the fungal order Sordariales.</title>
        <authorList>
            <person name="Hensen N."/>
            <person name="Bonometti L."/>
            <person name="Westerberg I."/>
            <person name="Brannstrom I.O."/>
            <person name="Guillou S."/>
            <person name="Cros-Aarteil S."/>
            <person name="Calhoun S."/>
            <person name="Haridas S."/>
            <person name="Kuo A."/>
            <person name="Mondo S."/>
            <person name="Pangilinan J."/>
            <person name="Riley R."/>
            <person name="LaButti K."/>
            <person name="Andreopoulos B."/>
            <person name="Lipzen A."/>
            <person name="Chen C."/>
            <person name="Yan M."/>
            <person name="Daum C."/>
            <person name="Ng V."/>
            <person name="Clum A."/>
            <person name="Steindorff A."/>
            <person name="Ohm R.A."/>
            <person name="Martin F."/>
            <person name="Silar P."/>
            <person name="Natvig D.O."/>
            <person name="Lalanne C."/>
            <person name="Gautier V."/>
            <person name="Ament-Velasquez S.L."/>
            <person name="Kruys A."/>
            <person name="Hutchinson M.I."/>
            <person name="Powell A.J."/>
            <person name="Barry K."/>
            <person name="Miller A.N."/>
            <person name="Grigoriev I.V."/>
            <person name="Debuchy R."/>
            <person name="Gladieux P."/>
            <person name="Hiltunen Thoren M."/>
            <person name="Johannesson H."/>
        </authorList>
    </citation>
    <scope>NUCLEOTIDE SEQUENCE</scope>
    <source>
        <strain evidence="2">CBS 315.58</strain>
    </source>
</reference>
<name>A0AAN7AUQ3_9PEZI</name>
<evidence type="ECO:0000313" key="3">
    <source>
        <dbReference type="Proteomes" id="UP001303160"/>
    </source>
</evidence>
<sequence>MVGIVMLMEEFEVGNGRDEERWERYFGRGLGMEYMKRRGFVMVENGCMACVLGVVGGRMGMVTGLRASCLGRARRRTPRLLGRWLLGWVEGFSIVQQREAQAKSEEMARAIRTVRGFQRERFTVGRRGEWVSPRLMMPRASDHSREHGGQEYGEQQHQDEANGQHGSNNPYHRSAGSSCPSQPEPPQPGPIGGFDGHFDDDEIYHRLMDDIIPDRHHIHSPMPIPPPSSHEDDKREGYVPPRQSWTAYPSPLFSSHRLRNQPPDRPSNRVTPGHSHSNPPHPYQATGPITPPQSTSESCYYADEIYDQYHHTGRKQQKPRTKVASTPISPSRPRPEEYDGLVGTAIDKKEVSLSDAAQHRRRLNDNYSEKTMRSRLKRRLEGSSNSSPRSKISSSGRTQWVDFI</sequence>
<feature type="compositionally biased region" description="Low complexity" evidence="1">
    <location>
        <begin position="383"/>
        <end position="395"/>
    </location>
</feature>
<feature type="region of interest" description="Disordered" evidence="1">
    <location>
        <begin position="311"/>
        <end position="404"/>
    </location>
</feature>
<organism evidence="2 3">
    <name type="scientific">Triangularia verruculosa</name>
    <dbReference type="NCBI Taxonomy" id="2587418"/>
    <lineage>
        <taxon>Eukaryota</taxon>
        <taxon>Fungi</taxon>
        <taxon>Dikarya</taxon>
        <taxon>Ascomycota</taxon>
        <taxon>Pezizomycotina</taxon>
        <taxon>Sordariomycetes</taxon>
        <taxon>Sordariomycetidae</taxon>
        <taxon>Sordariales</taxon>
        <taxon>Podosporaceae</taxon>
        <taxon>Triangularia</taxon>
    </lineage>
</organism>
<proteinExistence type="predicted"/>
<feature type="compositionally biased region" description="Basic and acidic residues" evidence="1">
    <location>
        <begin position="363"/>
        <end position="372"/>
    </location>
</feature>
<accession>A0AAN7AUQ3</accession>
<comment type="caution">
    <text evidence="2">The sequence shown here is derived from an EMBL/GenBank/DDBJ whole genome shotgun (WGS) entry which is preliminary data.</text>
</comment>
<evidence type="ECO:0000313" key="2">
    <source>
        <dbReference type="EMBL" id="KAK4201861.1"/>
    </source>
</evidence>
<evidence type="ECO:0000256" key="1">
    <source>
        <dbReference type="SAM" id="MobiDB-lite"/>
    </source>
</evidence>
<protein>
    <submittedName>
        <fullName evidence="2">Uncharacterized protein</fullName>
    </submittedName>
</protein>
<dbReference type="AlphaFoldDB" id="A0AAN7AUQ3"/>